<dbReference type="AlphaFoldDB" id="A0A2J0YYN4"/>
<evidence type="ECO:0000256" key="1">
    <source>
        <dbReference type="ARBA" id="ARBA00006987"/>
    </source>
</evidence>
<gene>
    <name evidence="3" type="ORF">CEJ86_21850</name>
</gene>
<evidence type="ECO:0000313" key="4">
    <source>
        <dbReference type="Proteomes" id="UP000231987"/>
    </source>
</evidence>
<dbReference type="Pfam" id="PF03401">
    <property type="entry name" value="TctC"/>
    <property type="match status" value="1"/>
</dbReference>
<organism evidence="3 4">
    <name type="scientific">Rhizobium meliloti</name>
    <name type="common">Ensifer meliloti</name>
    <name type="synonym">Sinorhizobium meliloti</name>
    <dbReference type="NCBI Taxonomy" id="382"/>
    <lineage>
        <taxon>Bacteria</taxon>
        <taxon>Pseudomonadati</taxon>
        <taxon>Pseudomonadota</taxon>
        <taxon>Alphaproteobacteria</taxon>
        <taxon>Hyphomicrobiales</taxon>
        <taxon>Rhizobiaceae</taxon>
        <taxon>Sinorhizobium/Ensifer group</taxon>
        <taxon>Sinorhizobium</taxon>
    </lineage>
</organism>
<dbReference type="Gene3D" id="3.40.190.10">
    <property type="entry name" value="Periplasmic binding protein-like II"/>
    <property type="match status" value="1"/>
</dbReference>
<dbReference type="Gene3D" id="3.40.190.150">
    <property type="entry name" value="Bordetella uptake gene, domain 1"/>
    <property type="match status" value="1"/>
</dbReference>
<dbReference type="PANTHER" id="PTHR42928">
    <property type="entry name" value="TRICARBOXYLATE-BINDING PROTEIN"/>
    <property type="match status" value="1"/>
</dbReference>
<dbReference type="InterPro" id="IPR042100">
    <property type="entry name" value="Bug_dom1"/>
</dbReference>
<keyword evidence="2" id="KW-0732">Signal</keyword>
<evidence type="ECO:0000256" key="2">
    <source>
        <dbReference type="SAM" id="SignalP"/>
    </source>
</evidence>
<reference evidence="3 4" key="1">
    <citation type="submission" date="2017-06" db="EMBL/GenBank/DDBJ databases">
        <title>Ensifer strains isolated from leguminous trees and herbs display diverse denitrification phenotypes with some acting as strong N2O sinks.</title>
        <authorList>
            <person name="Woliy K."/>
            <person name="Mania D."/>
            <person name="Bakken L.R."/>
            <person name="Frostegard A."/>
        </authorList>
    </citation>
    <scope>NUCLEOTIDE SEQUENCE [LARGE SCALE GENOMIC DNA]</scope>
    <source>
        <strain evidence="3 4">AC50a</strain>
    </source>
</reference>
<comment type="caution">
    <text evidence="3">The sequence shown here is derived from an EMBL/GenBank/DDBJ whole genome shotgun (WGS) entry which is preliminary data.</text>
</comment>
<dbReference type="EMBL" id="NJGD01000010">
    <property type="protein sequence ID" value="PJR13393.1"/>
    <property type="molecule type" value="Genomic_DNA"/>
</dbReference>
<accession>A0A2J0YYN4</accession>
<comment type="similarity">
    <text evidence="1">Belongs to the UPF0065 (bug) family.</text>
</comment>
<dbReference type="PANTHER" id="PTHR42928:SF5">
    <property type="entry name" value="BLR1237 PROTEIN"/>
    <property type="match status" value="1"/>
</dbReference>
<name>A0A2J0YYN4_RHIML</name>
<sequence length="348" mass="36547">MMLKSVRLLTAAAVTAFASIFGAAAAQADAVSDFYAGNTVTILIGHPPGGSYDLYAQLMAQHFGKHIPGNPTVIVQGMPGGGGSLAAAHFYAKAPRDGTMVALLPESLAQDQVLEPKKSRWDVSKMRFIGRAADVTSVMMARKDSPVKSIEDSLKSEANVSCSGRTTSSAQTGAVLKSLIGSKFNMVCGYDSATASALAVFRGEADLTTTVWANWSVNYAQQLAAGDVVPVVQFSEKRLPELPNTPTAVELTDDPAKKQAIEFFGAGGDIGRALMTPPETPDDRVAALSAAFDKLTKDPEFLADAKARSIPITPLTGKEVDAIASRIISTPPEVVATLKNAINDGFNN</sequence>
<protein>
    <recommendedName>
        <fullName evidence="5">Tripartite tricarboxylate transporter substrate binding protein</fullName>
    </recommendedName>
</protein>
<proteinExistence type="inferred from homology"/>
<dbReference type="SUPFAM" id="SSF53850">
    <property type="entry name" value="Periplasmic binding protein-like II"/>
    <property type="match status" value="1"/>
</dbReference>
<feature type="signal peptide" evidence="2">
    <location>
        <begin position="1"/>
        <end position="28"/>
    </location>
</feature>
<evidence type="ECO:0008006" key="5">
    <source>
        <dbReference type="Google" id="ProtNLM"/>
    </source>
</evidence>
<dbReference type="Proteomes" id="UP000231987">
    <property type="component" value="Unassembled WGS sequence"/>
</dbReference>
<dbReference type="InterPro" id="IPR005064">
    <property type="entry name" value="BUG"/>
</dbReference>
<evidence type="ECO:0000313" key="3">
    <source>
        <dbReference type="EMBL" id="PJR13393.1"/>
    </source>
</evidence>
<feature type="chain" id="PRO_5014463345" description="Tripartite tricarboxylate transporter substrate binding protein" evidence="2">
    <location>
        <begin position="29"/>
        <end position="348"/>
    </location>
</feature>